<organism evidence="1 2">
    <name type="scientific">Diacronema lutheri</name>
    <name type="common">Unicellular marine alga</name>
    <name type="synonym">Monochrysis lutheri</name>
    <dbReference type="NCBI Taxonomy" id="2081491"/>
    <lineage>
        <taxon>Eukaryota</taxon>
        <taxon>Haptista</taxon>
        <taxon>Haptophyta</taxon>
        <taxon>Pavlovophyceae</taxon>
        <taxon>Pavlovales</taxon>
        <taxon>Pavlovaceae</taxon>
        <taxon>Diacronema</taxon>
    </lineage>
</organism>
<keyword evidence="2" id="KW-1185">Reference proteome</keyword>
<sequence length="384" mass="42334">MPTGGTRLLAIATTLFVAPERRLHDQEIMCGIVKWCRDAVRFAASLPLLVADARDGAPGATVPWYSHADVLVSTNDASAARRECDEPSVMIEAMDTELVDLAGTFAATSFDRGAERARVISTNHGRWHIVPVPQDRAVLTKWAVVGLTRYELILLLDTDIDLLEQGRRSRLGMSAYLALAAKAWSEGVPRFRASRARLLGSPDTESPLNTGTMWLKPSRALYDEGIALLRLNRFSVEFGFNSTGRPRALMPRGLAAKSAINATRMMRLDNWNFVGGSSDQGLFTLIFAMRHDALELTQRGDFTVHHFWASSKPWVREASCLPYFHQLGLLDGPGDERGQGDPPRVLPLPPGKGVCFALLHRKAAAACAGLRKRWRCRGASFPIF</sequence>
<protein>
    <submittedName>
        <fullName evidence="1">Uncharacterized protein</fullName>
    </submittedName>
</protein>
<dbReference type="OrthoDB" id="2014201at2759"/>
<accession>A0A8J5XFN0</accession>
<proteinExistence type="predicted"/>
<dbReference type="AlphaFoldDB" id="A0A8J5XFN0"/>
<reference evidence="1" key="1">
    <citation type="submission" date="2021-05" db="EMBL/GenBank/DDBJ databases">
        <title>The genome of the haptophyte Pavlova lutheri (Diacronema luteri, Pavlovales) - a model for lipid biosynthesis in eukaryotic algae.</title>
        <authorList>
            <person name="Hulatt C.J."/>
            <person name="Posewitz M.C."/>
        </authorList>
    </citation>
    <scope>NUCLEOTIDE SEQUENCE</scope>
    <source>
        <strain evidence="1">NIVA-4/92</strain>
    </source>
</reference>
<evidence type="ECO:0000313" key="1">
    <source>
        <dbReference type="EMBL" id="KAG8462987.1"/>
    </source>
</evidence>
<name>A0A8J5XFN0_DIALT</name>
<comment type="caution">
    <text evidence="1">The sequence shown here is derived from an EMBL/GenBank/DDBJ whole genome shotgun (WGS) entry which is preliminary data.</text>
</comment>
<dbReference type="Proteomes" id="UP000751190">
    <property type="component" value="Unassembled WGS sequence"/>
</dbReference>
<evidence type="ECO:0000313" key="2">
    <source>
        <dbReference type="Proteomes" id="UP000751190"/>
    </source>
</evidence>
<gene>
    <name evidence="1" type="ORF">KFE25_001760</name>
</gene>
<dbReference type="EMBL" id="JAGTXO010000018">
    <property type="protein sequence ID" value="KAG8462987.1"/>
    <property type="molecule type" value="Genomic_DNA"/>
</dbReference>